<evidence type="ECO:0000256" key="2">
    <source>
        <dbReference type="ARBA" id="ARBA00023125"/>
    </source>
</evidence>
<dbReference type="InterPro" id="IPR000595">
    <property type="entry name" value="cNMP-bd_dom"/>
</dbReference>
<proteinExistence type="predicted"/>
<dbReference type="InterPro" id="IPR012318">
    <property type="entry name" value="HTH_CRP"/>
</dbReference>
<feature type="domain" description="Cyclic nucleotide-binding" evidence="4">
    <location>
        <begin position="1"/>
        <end position="118"/>
    </location>
</feature>
<dbReference type="Gene3D" id="1.10.10.10">
    <property type="entry name" value="Winged helix-like DNA-binding domain superfamily/Winged helix DNA-binding domain"/>
    <property type="match status" value="1"/>
</dbReference>
<evidence type="ECO:0000259" key="4">
    <source>
        <dbReference type="PROSITE" id="PS50042"/>
    </source>
</evidence>
<organism evidence="6 7">
    <name type="scientific">Panacagrimonas perspica</name>
    <dbReference type="NCBI Taxonomy" id="381431"/>
    <lineage>
        <taxon>Bacteria</taxon>
        <taxon>Pseudomonadati</taxon>
        <taxon>Pseudomonadota</taxon>
        <taxon>Gammaproteobacteria</taxon>
        <taxon>Nevskiales</taxon>
        <taxon>Nevskiaceae</taxon>
        <taxon>Panacagrimonas</taxon>
    </lineage>
</organism>
<keyword evidence="1" id="KW-0805">Transcription regulation</keyword>
<dbReference type="SUPFAM" id="SSF46785">
    <property type="entry name" value="Winged helix' DNA-binding domain"/>
    <property type="match status" value="1"/>
</dbReference>
<dbReference type="CDD" id="cd00038">
    <property type="entry name" value="CAP_ED"/>
    <property type="match status" value="1"/>
</dbReference>
<dbReference type="Pfam" id="PF00027">
    <property type="entry name" value="cNMP_binding"/>
    <property type="match status" value="1"/>
</dbReference>
<dbReference type="RefSeq" id="WP_133881754.1">
    <property type="nucleotide sequence ID" value="NZ_MWIN01000027.1"/>
</dbReference>
<sequence length="204" mass="23092">MFHKPAVKEFVDFSRKRSFGPKHNILNAGDEPRSLYLIVEGSVSVLTKEGEREMVLAYLNPGEFFGEMCLFPEQRTRTAIVRSRTPILVAEMELSTFREFVRKQPDIMLEVAGQLAARLRDTSRRLRDLAFLDVAGRLAHELLELCRKPDATLNPKGTVIKTSRQELARIVGCSREMAGRVLKKLEEDGMIASQGRSILVYNPS</sequence>
<protein>
    <submittedName>
        <fullName evidence="6">CRP/FNR family cyclic AMP-dependent transcriptional regulator</fullName>
    </submittedName>
</protein>
<reference evidence="6 7" key="1">
    <citation type="submission" date="2019-03" db="EMBL/GenBank/DDBJ databases">
        <title>Genomic Encyclopedia of Type Strains, Phase IV (KMG-IV): sequencing the most valuable type-strain genomes for metagenomic binning, comparative biology and taxonomic classification.</title>
        <authorList>
            <person name="Goeker M."/>
        </authorList>
    </citation>
    <scope>NUCLEOTIDE SEQUENCE [LARGE SCALE GENOMIC DNA]</scope>
    <source>
        <strain evidence="6 7">DSM 26377</strain>
    </source>
</reference>
<evidence type="ECO:0000256" key="1">
    <source>
        <dbReference type="ARBA" id="ARBA00023015"/>
    </source>
</evidence>
<name>A0A4R7P348_9GAMM</name>
<dbReference type="Pfam" id="PF13545">
    <property type="entry name" value="HTH_Crp_2"/>
    <property type="match status" value="1"/>
</dbReference>
<keyword evidence="2" id="KW-0238">DNA-binding</keyword>
<dbReference type="GO" id="GO:0003700">
    <property type="term" value="F:DNA-binding transcription factor activity"/>
    <property type="evidence" value="ECO:0007669"/>
    <property type="project" value="TreeGrafter"/>
</dbReference>
<dbReference type="InterPro" id="IPR014710">
    <property type="entry name" value="RmlC-like_jellyroll"/>
</dbReference>
<dbReference type="InterPro" id="IPR050397">
    <property type="entry name" value="Env_Response_Regulators"/>
</dbReference>
<dbReference type="InterPro" id="IPR036390">
    <property type="entry name" value="WH_DNA-bd_sf"/>
</dbReference>
<feature type="domain" description="HTH crp-type" evidence="5">
    <location>
        <begin position="132"/>
        <end position="204"/>
    </location>
</feature>
<accession>A0A4R7P348</accession>
<dbReference type="GO" id="GO:0003677">
    <property type="term" value="F:DNA binding"/>
    <property type="evidence" value="ECO:0007669"/>
    <property type="project" value="UniProtKB-KW"/>
</dbReference>
<dbReference type="SUPFAM" id="SSF51206">
    <property type="entry name" value="cAMP-binding domain-like"/>
    <property type="match status" value="1"/>
</dbReference>
<evidence type="ECO:0000313" key="7">
    <source>
        <dbReference type="Proteomes" id="UP000295341"/>
    </source>
</evidence>
<dbReference type="PRINTS" id="PR00034">
    <property type="entry name" value="HTHCRP"/>
</dbReference>
<gene>
    <name evidence="6" type="ORF">DFR24_2540</name>
</gene>
<dbReference type="OrthoDB" id="61906at2"/>
<dbReference type="PROSITE" id="PS51063">
    <property type="entry name" value="HTH_CRP_2"/>
    <property type="match status" value="1"/>
</dbReference>
<dbReference type="PANTHER" id="PTHR24567">
    <property type="entry name" value="CRP FAMILY TRANSCRIPTIONAL REGULATORY PROTEIN"/>
    <property type="match status" value="1"/>
</dbReference>
<dbReference type="PROSITE" id="PS50042">
    <property type="entry name" value="CNMP_BINDING_3"/>
    <property type="match status" value="1"/>
</dbReference>
<dbReference type="InterPro" id="IPR018490">
    <property type="entry name" value="cNMP-bd_dom_sf"/>
</dbReference>
<dbReference type="GO" id="GO:0005829">
    <property type="term" value="C:cytosol"/>
    <property type="evidence" value="ECO:0007669"/>
    <property type="project" value="TreeGrafter"/>
</dbReference>
<dbReference type="SMART" id="SM00100">
    <property type="entry name" value="cNMP"/>
    <property type="match status" value="1"/>
</dbReference>
<keyword evidence="7" id="KW-1185">Reference proteome</keyword>
<comment type="caution">
    <text evidence="6">The sequence shown here is derived from an EMBL/GenBank/DDBJ whole genome shotgun (WGS) entry which is preliminary data.</text>
</comment>
<dbReference type="Gene3D" id="2.60.120.10">
    <property type="entry name" value="Jelly Rolls"/>
    <property type="match status" value="1"/>
</dbReference>
<evidence type="ECO:0000313" key="6">
    <source>
        <dbReference type="EMBL" id="TDU28175.1"/>
    </source>
</evidence>
<dbReference type="AlphaFoldDB" id="A0A4R7P348"/>
<dbReference type="Proteomes" id="UP000295341">
    <property type="component" value="Unassembled WGS sequence"/>
</dbReference>
<dbReference type="EMBL" id="SOBT01000009">
    <property type="protein sequence ID" value="TDU28175.1"/>
    <property type="molecule type" value="Genomic_DNA"/>
</dbReference>
<dbReference type="SMART" id="SM00419">
    <property type="entry name" value="HTH_CRP"/>
    <property type="match status" value="1"/>
</dbReference>
<evidence type="ECO:0000256" key="3">
    <source>
        <dbReference type="ARBA" id="ARBA00023163"/>
    </source>
</evidence>
<dbReference type="PANTHER" id="PTHR24567:SF68">
    <property type="entry name" value="DNA-BINDING TRANSCRIPTIONAL DUAL REGULATOR CRP"/>
    <property type="match status" value="1"/>
</dbReference>
<dbReference type="CDD" id="cd00092">
    <property type="entry name" value="HTH_CRP"/>
    <property type="match status" value="1"/>
</dbReference>
<keyword evidence="3" id="KW-0804">Transcription</keyword>
<dbReference type="InterPro" id="IPR036388">
    <property type="entry name" value="WH-like_DNA-bd_sf"/>
</dbReference>
<evidence type="ECO:0000259" key="5">
    <source>
        <dbReference type="PROSITE" id="PS51063"/>
    </source>
</evidence>